<organism evidence="1 2">
    <name type="scientific">Dipteronia sinensis</name>
    <dbReference type="NCBI Taxonomy" id="43782"/>
    <lineage>
        <taxon>Eukaryota</taxon>
        <taxon>Viridiplantae</taxon>
        <taxon>Streptophyta</taxon>
        <taxon>Embryophyta</taxon>
        <taxon>Tracheophyta</taxon>
        <taxon>Spermatophyta</taxon>
        <taxon>Magnoliopsida</taxon>
        <taxon>eudicotyledons</taxon>
        <taxon>Gunneridae</taxon>
        <taxon>Pentapetalae</taxon>
        <taxon>rosids</taxon>
        <taxon>malvids</taxon>
        <taxon>Sapindales</taxon>
        <taxon>Sapindaceae</taxon>
        <taxon>Hippocastanoideae</taxon>
        <taxon>Acereae</taxon>
        <taxon>Dipteronia</taxon>
    </lineage>
</organism>
<sequence length="113" mass="12846">MKNHLIMTRLIGHAASRRIWREHAEITIVKGVGELVWAWGSEFCPFLLASERCLLITLSQHIEGLNRRAIYLDYDGNVVPETSITKSPSAEVKLYAVILRTQCLLLAEEEDIL</sequence>
<comment type="caution">
    <text evidence="1">The sequence shown here is derived from an EMBL/GenBank/DDBJ whole genome shotgun (WGS) entry which is preliminary data.</text>
</comment>
<proteinExistence type="predicted"/>
<evidence type="ECO:0000313" key="2">
    <source>
        <dbReference type="Proteomes" id="UP001281410"/>
    </source>
</evidence>
<gene>
    <name evidence="1" type="ORF">Dsin_014141</name>
</gene>
<dbReference type="Proteomes" id="UP001281410">
    <property type="component" value="Unassembled WGS sequence"/>
</dbReference>
<dbReference type="AlphaFoldDB" id="A0AAE0ALC4"/>
<keyword evidence="2" id="KW-1185">Reference proteome</keyword>
<reference evidence="1" key="1">
    <citation type="journal article" date="2023" name="Plant J.">
        <title>Genome sequences and population genomics provide insights into the demographic history, inbreeding, and mutation load of two 'living fossil' tree species of Dipteronia.</title>
        <authorList>
            <person name="Feng Y."/>
            <person name="Comes H.P."/>
            <person name="Chen J."/>
            <person name="Zhu S."/>
            <person name="Lu R."/>
            <person name="Zhang X."/>
            <person name="Li P."/>
            <person name="Qiu J."/>
            <person name="Olsen K.M."/>
            <person name="Qiu Y."/>
        </authorList>
    </citation>
    <scope>NUCLEOTIDE SEQUENCE</scope>
    <source>
        <strain evidence="1">NBL</strain>
    </source>
</reference>
<dbReference type="EMBL" id="JANJYJ010000004">
    <property type="protein sequence ID" value="KAK3220171.1"/>
    <property type="molecule type" value="Genomic_DNA"/>
</dbReference>
<accession>A0AAE0ALC4</accession>
<evidence type="ECO:0000313" key="1">
    <source>
        <dbReference type="EMBL" id="KAK3220171.1"/>
    </source>
</evidence>
<protein>
    <submittedName>
        <fullName evidence="1">Uncharacterized protein</fullName>
    </submittedName>
</protein>
<name>A0AAE0ALC4_9ROSI</name>